<dbReference type="EMBL" id="CAADEX010000004">
    <property type="protein sequence ID" value="VFJ43020.1"/>
    <property type="molecule type" value="Genomic_DNA"/>
</dbReference>
<evidence type="ECO:0000313" key="2">
    <source>
        <dbReference type="EMBL" id="VFJ55559.1"/>
    </source>
</evidence>
<sequence>MPRIEELNDVPEDQVDEVVSDFESEARSEEEKVTVERIKQSDGRWTVRATFPAA</sequence>
<reference evidence="2" key="1">
    <citation type="submission" date="2019-02" db="EMBL/GenBank/DDBJ databases">
        <authorList>
            <person name="Gruber-Vodicka R. H."/>
            <person name="Seah K. B. B."/>
        </authorList>
    </citation>
    <scope>NUCLEOTIDE SEQUENCE</scope>
    <source>
        <strain evidence="2">BECK_DK161</strain>
        <strain evidence="1">BECK_DK47</strain>
    </source>
</reference>
<evidence type="ECO:0000313" key="1">
    <source>
        <dbReference type="EMBL" id="VFJ43020.1"/>
    </source>
</evidence>
<dbReference type="AlphaFoldDB" id="A0A450SNX5"/>
<gene>
    <name evidence="1" type="ORF">BECKDK2373B_GA0170837_10047</name>
    <name evidence="2" type="ORF">BECKDK2373C_GA0170839_104915</name>
</gene>
<protein>
    <submittedName>
        <fullName evidence="2">Uncharacterized protein</fullName>
    </submittedName>
</protein>
<name>A0A450SNX5_9GAMM</name>
<proteinExistence type="predicted"/>
<dbReference type="EMBL" id="CAADEY010000049">
    <property type="protein sequence ID" value="VFJ55559.1"/>
    <property type="molecule type" value="Genomic_DNA"/>
</dbReference>
<accession>A0A450SNX5</accession>
<organism evidence="2">
    <name type="scientific">Candidatus Kentrum sp. DK</name>
    <dbReference type="NCBI Taxonomy" id="2126562"/>
    <lineage>
        <taxon>Bacteria</taxon>
        <taxon>Pseudomonadati</taxon>
        <taxon>Pseudomonadota</taxon>
        <taxon>Gammaproteobacteria</taxon>
        <taxon>Candidatus Kentrum</taxon>
    </lineage>
</organism>